<proteinExistence type="predicted"/>
<organism evidence="1 2">
    <name type="scientific">Shigella flexneri</name>
    <dbReference type="NCBI Taxonomy" id="623"/>
    <lineage>
        <taxon>Bacteria</taxon>
        <taxon>Pseudomonadati</taxon>
        <taxon>Pseudomonadota</taxon>
        <taxon>Gammaproteobacteria</taxon>
        <taxon>Enterobacterales</taxon>
        <taxon>Enterobacteriaceae</taxon>
        <taxon>Shigella</taxon>
    </lineage>
</organism>
<dbReference type="EMBL" id="AE014073">
    <property type="protein sequence ID" value="AAP16882.1"/>
    <property type="molecule type" value="Genomic_DNA"/>
</dbReference>
<evidence type="ECO:0000313" key="1">
    <source>
        <dbReference type="EMBL" id="AAP16882.1"/>
    </source>
</evidence>
<gene>
    <name evidence="1" type="ordered locus">S1498</name>
</gene>
<dbReference type="AlphaFoldDB" id="A0A0H2VWU3"/>
<dbReference type="Proteomes" id="UP000002673">
    <property type="component" value="Chromosome"/>
</dbReference>
<sequence length="108" mass="11963">MNRATLRAVHAAGADTGKNGRKLPLRAAGYFRIPFVINTYKPEDQLFVSGIHKEGNIQVCAALNGIVKIIKAQNFSVFFVKKIIRMKFHNIAGKFASLWCGFAFTGFS</sequence>
<reference evidence="1 2" key="1">
    <citation type="journal article" date="2003" name="Infect. Immun.">
        <title>Complete genome sequence and comparative genomics of Shigella flexneri serotype 2a strain 2457T.</title>
        <authorList>
            <person name="Wei J."/>
            <person name="Goldberg M.B."/>
            <person name="Burland V."/>
            <person name="Venkatesan M.M."/>
            <person name="Deng W."/>
            <person name="Fournier G."/>
            <person name="Mayhew G.F."/>
            <person name="Plunkett G.III."/>
            <person name="Rose D.J."/>
            <person name="Darling A."/>
            <person name="Mau B."/>
            <person name="Perna N.T."/>
            <person name="Payne S.M."/>
            <person name="Runyen-Janecky L.J."/>
            <person name="Zhou S."/>
            <person name="Schwartz D.C."/>
            <person name="Blattner F.R."/>
        </authorList>
    </citation>
    <scope>NUCLEOTIDE SEQUENCE [LARGE SCALE GENOMIC DNA]</scope>
    <source>
        <strain evidence="2">ATCC 700930 / 2457T / Serotype 2a</strain>
    </source>
</reference>
<accession>A0A0H2VWU3</accession>
<dbReference type="KEGG" id="sfx:S1498"/>
<name>A0A0H2VWU3_SHIFL</name>
<protein>
    <submittedName>
        <fullName evidence="1">IS91 orf</fullName>
    </submittedName>
</protein>
<dbReference type="HOGENOM" id="CLU_2342483_0_0_6"/>
<evidence type="ECO:0000313" key="2">
    <source>
        <dbReference type="Proteomes" id="UP000002673"/>
    </source>
</evidence>